<feature type="region of interest" description="Disordered" evidence="3">
    <location>
        <begin position="1335"/>
        <end position="1375"/>
    </location>
</feature>
<dbReference type="EMBL" id="JBBCAQ010000006">
    <property type="protein sequence ID" value="KAK7602985.1"/>
    <property type="molecule type" value="Genomic_DNA"/>
</dbReference>
<dbReference type="GO" id="GO:0140664">
    <property type="term" value="F:ATP-dependent DNA damage sensor activity"/>
    <property type="evidence" value="ECO:0007669"/>
    <property type="project" value="InterPro"/>
</dbReference>
<dbReference type="GO" id="GO:0032300">
    <property type="term" value="C:mismatch repair complex"/>
    <property type="evidence" value="ECO:0007669"/>
    <property type="project" value="InterPro"/>
</dbReference>
<reference evidence="6 7" key="1">
    <citation type="submission" date="2024-03" db="EMBL/GenBank/DDBJ databases">
        <title>Adaptation during the transition from Ophiocordyceps entomopathogen to insect associate is accompanied by gene loss and intensified selection.</title>
        <authorList>
            <person name="Ward C.M."/>
            <person name="Onetto C.A."/>
            <person name="Borneman A.R."/>
        </authorList>
    </citation>
    <scope>NUCLEOTIDE SEQUENCE [LARGE SCALE GENOMIC DNA]</scope>
    <source>
        <strain evidence="6">AWRI1</strain>
        <tissue evidence="6">Single Adult Female</tissue>
    </source>
</reference>
<evidence type="ECO:0000259" key="5">
    <source>
        <dbReference type="SMART" id="SM01340"/>
    </source>
</evidence>
<evidence type="ECO:0000313" key="7">
    <source>
        <dbReference type="Proteomes" id="UP001367676"/>
    </source>
</evidence>
<feature type="compositionally biased region" description="Polar residues" evidence="3">
    <location>
        <begin position="1335"/>
        <end position="1349"/>
    </location>
</feature>
<dbReference type="GO" id="GO:0006298">
    <property type="term" value="P:mismatch repair"/>
    <property type="evidence" value="ECO:0007669"/>
    <property type="project" value="InterPro"/>
</dbReference>
<dbReference type="Gene3D" id="3.30.230.10">
    <property type="match status" value="1"/>
</dbReference>
<dbReference type="Gene3D" id="3.30.1540.20">
    <property type="entry name" value="MutL, C-terminal domain, dimerisation subdomain"/>
    <property type="match status" value="2"/>
</dbReference>
<dbReference type="InterPro" id="IPR013507">
    <property type="entry name" value="DNA_mismatch_S5_2-like"/>
</dbReference>
<feature type="compositionally biased region" description="Polar residues" evidence="3">
    <location>
        <begin position="501"/>
        <end position="514"/>
    </location>
</feature>
<dbReference type="PANTHER" id="PTHR10073:SF47">
    <property type="entry name" value="DNA MISMATCH REPAIR PROTEIN MLH3"/>
    <property type="match status" value="1"/>
</dbReference>
<dbReference type="InterPro" id="IPR037198">
    <property type="entry name" value="MutL_C_sf"/>
</dbReference>
<evidence type="ECO:0000313" key="6">
    <source>
        <dbReference type="EMBL" id="KAK7602985.1"/>
    </source>
</evidence>
<protein>
    <recommendedName>
        <fullName evidence="8">DNA mismatch repair protein Mlh3</fullName>
    </recommendedName>
</protein>
<dbReference type="InterPro" id="IPR036890">
    <property type="entry name" value="HATPase_C_sf"/>
</dbReference>
<dbReference type="Gene3D" id="3.30.565.10">
    <property type="entry name" value="Histidine kinase-like ATPase, C-terminal domain"/>
    <property type="match status" value="1"/>
</dbReference>
<comment type="caution">
    <text evidence="6">The sequence shown here is derived from an EMBL/GenBank/DDBJ whole genome shotgun (WGS) entry which is preliminary data.</text>
</comment>
<organism evidence="6 7">
    <name type="scientific">Parthenolecanium corni</name>
    <dbReference type="NCBI Taxonomy" id="536013"/>
    <lineage>
        <taxon>Eukaryota</taxon>
        <taxon>Metazoa</taxon>
        <taxon>Ecdysozoa</taxon>
        <taxon>Arthropoda</taxon>
        <taxon>Hexapoda</taxon>
        <taxon>Insecta</taxon>
        <taxon>Pterygota</taxon>
        <taxon>Neoptera</taxon>
        <taxon>Paraneoptera</taxon>
        <taxon>Hemiptera</taxon>
        <taxon>Sternorrhyncha</taxon>
        <taxon>Coccoidea</taxon>
        <taxon>Coccidae</taxon>
        <taxon>Parthenolecanium</taxon>
    </lineage>
</organism>
<evidence type="ECO:0000259" key="4">
    <source>
        <dbReference type="SMART" id="SM00853"/>
    </source>
</evidence>
<feature type="compositionally biased region" description="Low complexity" evidence="3">
    <location>
        <begin position="1357"/>
        <end position="1370"/>
    </location>
</feature>
<dbReference type="GO" id="GO:0030983">
    <property type="term" value="F:mismatched DNA binding"/>
    <property type="evidence" value="ECO:0007669"/>
    <property type="project" value="InterPro"/>
</dbReference>
<dbReference type="SUPFAM" id="SSF54211">
    <property type="entry name" value="Ribosomal protein S5 domain 2-like"/>
    <property type="match status" value="1"/>
</dbReference>
<dbReference type="SUPFAM" id="SSF118116">
    <property type="entry name" value="DNA mismatch repair protein MutL"/>
    <property type="match status" value="1"/>
</dbReference>
<evidence type="ECO:0008006" key="8">
    <source>
        <dbReference type="Google" id="ProtNLM"/>
    </source>
</evidence>
<accession>A0AAN9TPT4</accession>
<dbReference type="InterPro" id="IPR038973">
    <property type="entry name" value="MutL/Mlh/Pms-like"/>
</dbReference>
<dbReference type="InterPro" id="IPR014721">
    <property type="entry name" value="Ribsml_uS5_D2-typ_fold_subgr"/>
</dbReference>
<comment type="similarity">
    <text evidence="1">Belongs to the DNA mismatch repair MutL/HexB family.</text>
</comment>
<feature type="domain" description="DNA mismatch repair protein S5" evidence="5">
    <location>
        <begin position="213"/>
        <end position="359"/>
    </location>
</feature>
<gene>
    <name evidence="6" type="ORF">V9T40_002984</name>
</gene>
<evidence type="ECO:0000256" key="3">
    <source>
        <dbReference type="SAM" id="MobiDB-lite"/>
    </source>
</evidence>
<dbReference type="Pfam" id="PF13589">
    <property type="entry name" value="HATPase_c_3"/>
    <property type="match status" value="1"/>
</dbReference>
<dbReference type="InterPro" id="IPR020568">
    <property type="entry name" value="Ribosomal_Su5_D2-typ_SF"/>
</dbReference>
<dbReference type="GO" id="GO:0016887">
    <property type="term" value="F:ATP hydrolysis activity"/>
    <property type="evidence" value="ECO:0007669"/>
    <property type="project" value="InterPro"/>
</dbReference>
<dbReference type="PANTHER" id="PTHR10073">
    <property type="entry name" value="DNA MISMATCH REPAIR PROTEIN MLH, PMS, MUTL"/>
    <property type="match status" value="1"/>
</dbReference>
<feature type="domain" description="MutL C-terminal dimerisation" evidence="4">
    <location>
        <begin position="1499"/>
        <end position="1688"/>
    </location>
</feature>
<evidence type="ECO:0000256" key="2">
    <source>
        <dbReference type="ARBA" id="ARBA00022763"/>
    </source>
</evidence>
<dbReference type="SMART" id="SM01340">
    <property type="entry name" value="DNA_mis_repair"/>
    <property type="match status" value="1"/>
</dbReference>
<dbReference type="GO" id="GO:0005524">
    <property type="term" value="F:ATP binding"/>
    <property type="evidence" value="ECO:0007669"/>
    <property type="project" value="InterPro"/>
</dbReference>
<dbReference type="InterPro" id="IPR042120">
    <property type="entry name" value="MutL_C_dimsub"/>
</dbReference>
<evidence type="ECO:0000256" key="1">
    <source>
        <dbReference type="ARBA" id="ARBA00006082"/>
    </source>
</evidence>
<dbReference type="SUPFAM" id="SSF55874">
    <property type="entry name" value="ATPase domain of HSP90 chaperone/DNA topoisomerase II/histidine kinase"/>
    <property type="match status" value="1"/>
</dbReference>
<dbReference type="SMART" id="SM00853">
    <property type="entry name" value="MutL_C"/>
    <property type="match status" value="1"/>
</dbReference>
<feature type="region of interest" description="Disordered" evidence="3">
    <location>
        <begin position="493"/>
        <end position="514"/>
    </location>
</feature>
<name>A0AAN9TPT4_9HEMI</name>
<dbReference type="InterPro" id="IPR014790">
    <property type="entry name" value="MutL_C"/>
</dbReference>
<proteinExistence type="inferred from homology"/>
<sequence>MDLAKLNQSVQSQIRSDMIIYNLSRCVTELVENAIDAEATCVAVKMNLTKFQIQVVDNGSGVKKEHLDFIGTRYWSTKFCSTNDQKIYSKPHDNRGEFLASIKNLCSRLMIVSRAVGDEITYCKVFDESKTGTVIEALHQRVSKGTTVIINNFFGNLPVRQKRIVPAVEIQNTKRCIQAISLMYPSILFILKDDAKNVEILRIPRTSSTLRTFRFLFPPVIDHHSSMIKVVVDDRNIAMRAMICRKAHINRDLQFVFVNKRFIIKSEIRSLLNELLSKKGFFEGVSKNTDDVSQPRLQQQRQKSTLSKVQPKHAIFILNICCRPDEYRVTFLPDRRQVDFRDRMKIKHCLIKLVDSFWERGLFGDSSVPQNNAVISPEKKTKSTFMPRLLFEKIHQIRTLRGAPAYRKVAAAKIMSNEEEADSPDIVEMSNATDEAPGLVAFEGLLGTTSANPLALEMPHRNHAPSSIILEPFKQFDSRPVILEKLGHTERCPEKKKPVKTNATSIHQPAQDSTPCTPLCSRPLEIPILSTVGSLNRQSVLQEKDIVAEKLTSGILNTSKICKKLLSISTKVREINPSEYNSKSSFTLRGTYNEECIPSCCIQTNSNIRLYDVKRKFHLRRKKTTNRACKLKGLRKVKLKEMKRQLVVDFPKRKKSTSKKMAVLKKSVLKIDDNLYESKIQPSPFSFNPKLSNQSRTYSQKILFNLWSQSKSCSDLSARDTLLGPVKQTQISKTSLTCGTDKDGAVIENQERNRTKSMQSLIPKQNLEIVSRINRNKIEKPVPNAADFIYAPSLKLTKNSGITKSTFETLHSKFSMLSQGISPEIFTSKKEISQNRWCTASKMIPYSENGVSRQLFTGTNCSSEVHSNLYPALKQQEKPTVEKSCKVPHCICSCHKTMKSTENSLTRPATLVFGNARDESENRHDSCAHAPQISPTLFSKNSTEAKISDEAFTNHSSSMIALSKKSNTVYGSNIAKTHSLGIFSELAELYSTKRTEASRYRSTSIGHPLKQSIISTQNEAEVLSIFSKSHDQKLSNEAAHDSYSLLTQSMDRCSIKNNTAEVSSNRLNTFCSNIGKDFRFPFIFKRISSGCGEKISDVVPPCGAGPNDPTLLANELFSMDEDNFSIDNTPGHYDFTQMTDDDSFSVNLEDYSNDTPRAYSLSQLASDSFSVNLENFCVGNTPGVRYSTRVTKDSFSADAEKSELGKLNVVGAHDFSQPADNSSTIELKNSKLSSSDAAGIDDPIQFTSDSLFMNLENSKIRNVGTNDATQLAINSINLENSKSATSDAIDPTQLAYDSSSADLKYNKVCNVFGTNDLTQLTNDWIDLEDSKVDNTVGTNDPTQLANDSSGMDPKSCPTTNPTPIANTTETDQSDTNERFCHENDLLIEKTLYRRNSKFLGAASVFDIPKGILDVQSTKSIPIPFEKSQKIDFNKFTKPCSMKNHLTIDDYGNSCLRIFPLMKEIIDSKEDDYKLDYNNFPEELNCSIIFSKVDLKSIQFITQLDKKFLLTSLIMEDTQDQIIVMFDQHAVDERIRVERLSKEYVNENGIWRSVSVNDSICIRASRCEISIILEFREDFCNKGIDFDFTELEENSDDQFSIKVIRVPLCLHNRARREPYTQFSNALINFQSTKTNIVTCLKQLTESLIKELTHTLIRTRGISRNATPQTLQNIINFEACRGAVKFGEQLSSDICSTLLQSLWSCNMPFQCAHGRPLLAPLANVAKLAHIGKQKLLKRTFDEMKIQLL</sequence>
<dbReference type="Proteomes" id="UP001367676">
    <property type="component" value="Unassembled WGS sequence"/>
</dbReference>
<keyword evidence="7" id="KW-1185">Reference proteome</keyword>
<keyword evidence="2" id="KW-0227">DNA damage</keyword>